<evidence type="ECO:0000256" key="1">
    <source>
        <dbReference type="SAM" id="MobiDB-lite"/>
    </source>
</evidence>
<feature type="region of interest" description="Disordered" evidence="1">
    <location>
        <begin position="42"/>
        <end position="74"/>
    </location>
</feature>
<dbReference type="HOGENOM" id="CLU_2682410_0_0_6"/>
<protein>
    <submittedName>
        <fullName evidence="2">Uncharacterized protein</fullName>
    </submittedName>
</protein>
<keyword evidence="3" id="KW-1185">Reference proteome</keyword>
<evidence type="ECO:0000313" key="3">
    <source>
        <dbReference type="Proteomes" id="UP000005234"/>
    </source>
</evidence>
<proteinExistence type="predicted"/>
<evidence type="ECO:0000313" key="2">
    <source>
        <dbReference type="EMBL" id="AFC85913.1"/>
    </source>
</evidence>
<organism evidence="2 3">
    <name type="scientific">Frateuria aurantia (strain ATCC 33424 / DSM 6220 / KCTC 2777 / LMG 1558 / NBRC 3245 / NCIMB 13370)</name>
    <name type="common">Acetobacter aurantius</name>
    <dbReference type="NCBI Taxonomy" id="767434"/>
    <lineage>
        <taxon>Bacteria</taxon>
        <taxon>Pseudomonadati</taxon>
        <taxon>Pseudomonadota</taxon>
        <taxon>Gammaproteobacteria</taxon>
        <taxon>Lysobacterales</taxon>
        <taxon>Rhodanobacteraceae</taxon>
        <taxon>Frateuria</taxon>
    </lineage>
</organism>
<dbReference type="STRING" id="767434.Fraau_1492"/>
<dbReference type="EMBL" id="CP003350">
    <property type="protein sequence ID" value="AFC85913.1"/>
    <property type="molecule type" value="Genomic_DNA"/>
</dbReference>
<dbReference type="OrthoDB" id="6445976at2"/>
<sequence>MPRINVTKAFTFTHATGERQRFPVGCHEVAESVAGHWYAHEHSEPVADADVIETDTPAKRPRRTRKADGSDTDA</sequence>
<gene>
    <name evidence="2" type="ordered locus">Fraau_1492</name>
</gene>
<dbReference type="AlphaFoldDB" id="H8L669"/>
<reference evidence="2" key="1">
    <citation type="submission" date="2012-02" db="EMBL/GenBank/DDBJ databases">
        <title>The complete genome of Frateuria aurantia DSM 6220.</title>
        <authorList>
            <consortium name="US DOE Joint Genome Institute (JGI-PGF)"/>
            <person name="Lucas S."/>
            <person name="Copeland A."/>
            <person name="Lapidus A."/>
            <person name="Glavina del Rio T."/>
            <person name="Dalin E."/>
            <person name="Tice H."/>
            <person name="Bruce D."/>
            <person name="Goodwin L."/>
            <person name="Pitluck S."/>
            <person name="Peters L."/>
            <person name="Ovchinnikova G."/>
            <person name="Teshima H."/>
            <person name="Kyrpides N."/>
            <person name="Mavromatis K."/>
            <person name="Ivanova N."/>
            <person name="Brettin T."/>
            <person name="Detter J.C."/>
            <person name="Han C."/>
            <person name="Larimer F."/>
            <person name="Land M."/>
            <person name="Hauser L."/>
            <person name="Markowitz V."/>
            <person name="Cheng J.-F."/>
            <person name="Hugenholtz P."/>
            <person name="Woyke T."/>
            <person name="Wu D."/>
            <person name="Brambilla E."/>
            <person name="Klenk H.-P."/>
            <person name="Eisen J.A."/>
        </authorList>
    </citation>
    <scope>NUCLEOTIDE SEQUENCE</scope>
    <source>
        <strain evidence="2">DSM 6220</strain>
    </source>
</reference>
<dbReference type="KEGG" id="fau:Fraau_1492"/>
<accession>H8L669</accession>
<dbReference type="RefSeq" id="WP_014402918.1">
    <property type="nucleotide sequence ID" value="NC_017033.1"/>
</dbReference>
<name>H8L669_FRAAD</name>
<dbReference type="Proteomes" id="UP000005234">
    <property type="component" value="Chromosome"/>
</dbReference>